<feature type="region of interest" description="Disordered" evidence="3">
    <location>
        <begin position="494"/>
        <end position="609"/>
    </location>
</feature>
<dbReference type="Gene3D" id="3.30.479.30">
    <property type="entry name" value="Band 7 domain"/>
    <property type="match status" value="1"/>
</dbReference>
<evidence type="ECO:0000256" key="1">
    <source>
        <dbReference type="ARBA" id="ARBA00008164"/>
    </source>
</evidence>
<dbReference type="PANTHER" id="PTHR10264:SF19">
    <property type="entry name" value="AT06885P-RELATED"/>
    <property type="match status" value="1"/>
</dbReference>
<keyword evidence="2" id="KW-0175">Coiled coil</keyword>
<organism evidence="6 7">
    <name type="scientific">Actinopolyspora mzabensis</name>
    <dbReference type="NCBI Taxonomy" id="995066"/>
    <lineage>
        <taxon>Bacteria</taxon>
        <taxon>Bacillati</taxon>
        <taxon>Actinomycetota</taxon>
        <taxon>Actinomycetes</taxon>
        <taxon>Actinopolysporales</taxon>
        <taxon>Actinopolysporaceae</taxon>
        <taxon>Actinopolyspora</taxon>
    </lineage>
</organism>
<gene>
    <name evidence="6" type="ORF">SAMN04487820_108114</name>
</gene>
<dbReference type="Pfam" id="PF01145">
    <property type="entry name" value="Band_7"/>
    <property type="match status" value="1"/>
</dbReference>
<feature type="transmembrane region" description="Helical" evidence="4">
    <location>
        <begin position="125"/>
        <end position="146"/>
    </location>
</feature>
<sequence>MTIAAAGRRAMSAVSEGQDPSETVGEAAERGDDGFAIDPGDFLSAREQGSSAGTRIDQQSASMEEIGAIVSNTTLERGDGGEWVNVICPVVIPKRNAITALAIPVLGLAFLAVLGLVATRSTGVGTAWFGPQIWTLLVILAVLLWARRSVVMVPEGCQAMITKFSKLDRTVGPGRTVLLDPRKKVSYVLNTTREYPFNAPISEAPTRGGIKASVDLFLQFRIEDPTQFMFALGAVSGFSDKLTNAVSEVTRSLIYQQRAEDIYDLVGESTQELLDSLNEQFLPAVRLTSANITHAEPSSQQYRADLAAPEMVRMAKDAYTYEYELSLRKEQDEGDLNKELASMNESLSGIRAEIASYQAQMDTALERETNRAKAQARQRFVEAESTANANSALLEAQALDIRAVSAANNPEILEYHYEKDVLDKLESLAEHLPVLVSLGDQEDLDYPAAARRMLGNHEGAAGLSESDVAAIRERTAAIRERISGREAEIEQLLAAGGHTESPGTEATESEFPGAESETADIEVAGTETPESGLGEPGTTGSDGTETDTALPTTGEDAPAPPAPGADPNGTAGTTTDETPGGETPGREALGGDAGSGDNGSGEQQQAGEL</sequence>
<evidence type="ECO:0000313" key="6">
    <source>
        <dbReference type="EMBL" id="SDK46634.1"/>
    </source>
</evidence>
<dbReference type="InterPro" id="IPR043202">
    <property type="entry name" value="Band-7_stomatin-like"/>
</dbReference>
<evidence type="ECO:0000313" key="7">
    <source>
        <dbReference type="Proteomes" id="UP000199213"/>
    </source>
</evidence>
<feature type="coiled-coil region" evidence="2">
    <location>
        <begin position="340"/>
        <end position="367"/>
    </location>
</feature>
<dbReference type="SUPFAM" id="SSF117892">
    <property type="entry name" value="Band 7/SPFH domain"/>
    <property type="match status" value="1"/>
</dbReference>
<keyword evidence="4" id="KW-0812">Transmembrane</keyword>
<keyword evidence="6" id="KW-0378">Hydrolase</keyword>
<dbReference type="InterPro" id="IPR001107">
    <property type="entry name" value="Band_7"/>
</dbReference>
<dbReference type="PANTHER" id="PTHR10264">
    <property type="entry name" value="BAND 7 PROTEIN-RELATED"/>
    <property type="match status" value="1"/>
</dbReference>
<accession>A0A1G9C5F4</accession>
<dbReference type="AlphaFoldDB" id="A0A1G9C5F4"/>
<feature type="compositionally biased region" description="Low complexity" evidence="3">
    <location>
        <begin position="536"/>
        <end position="557"/>
    </location>
</feature>
<dbReference type="EMBL" id="FNFM01000008">
    <property type="protein sequence ID" value="SDK46634.1"/>
    <property type="molecule type" value="Genomic_DNA"/>
</dbReference>
<reference evidence="7" key="1">
    <citation type="submission" date="2016-10" db="EMBL/GenBank/DDBJ databases">
        <authorList>
            <person name="Varghese N."/>
            <person name="Submissions S."/>
        </authorList>
    </citation>
    <scope>NUCLEOTIDE SEQUENCE [LARGE SCALE GENOMIC DNA]</scope>
    <source>
        <strain evidence="7">DSM 45460</strain>
    </source>
</reference>
<dbReference type="GO" id="GO:0006508">
    <property type="term" value="P:proteolysis"/>
    <property type="evidence" value="ECO:0007669"/>
    <property type="project" value="UniProtKB-KW"/>
</dbReference>
<dbReference type="InterPro" id="IPR036013">
    <property type="entry name" value="Band_7/SPFH_dom_sf"/>
</dbReference>
<evidence type="ECO:0000256" key="4">
    <source>
        <dbReference type="SAM" id="Phobius"/>
    </source>
</evidence>
<dbReference type="SMART" id="SM00244">
    <property type="entry name" value="PHB"/>
    <property type="match status" value="1"/>
</dbReference>
<dbReference type="GO" id="GO:0008233">
    <property type="term" value="F:peptidase activity"/>
    <property type="evidence" value="ECO:0007669"/>
    <property type="project" value="UniProtKB-KW"/>
</dbReference>
<feature type="domain" description="Band 7" evidence="5">
    <location>
        <begin position="148"/>
        <end position="311"/>
    </location>
</feature>
<protein>
    <submittedName>
        <fullName evidence="6">Regulator of protease activity HflC, stomatin/prohibitin superfamily</fullName>
    </submittedName>
</protein>
<feature type="compositionally biased region" description="Low complexity" evidence="3">
    <location>
        <begin position="565"/>
        <end position="581"/>
    </location>
</feature>
<feature type="region of interest" description="Disordered" evidence="3">
    <location>
        <begin position="1"/>
        <end position="33"/>
    </location>
</feature>
<keyword evidence="4" id="KW-0472">Membrane</keyword>
<evidence type="ECO:0000259" key="5">
    <source>
        <dbReference type="SMART" id="SM00244"/>
    </source>
</evidence>
<evidence type="ECO:0000256" key="2">
    <source>
        <dbReference type="SAM" id="Coils"/>
    </source>
</evidence>
<keyword evidence="4" id="KW-1133">Transmembrane helix</keyword>
<keyword evidence="6" id="KW-0645">Protease</keyword>
<comment type="similarity">
    <text evidence="1">Belongs to the band 7/mec-2 family.</text>
</comment>
<feature type="transmembrane region" description="Helical" evidence="4">
    <location>
        <begin position="97"/>
        <end position="119"/>
    </location>
</feature>
<name>A0A1G9C5F4_ACTMZ</name>
<dbReference type="Proteomes" id="UP000199213">
    <property type="component" value="Unassembled WGS sequence"/>
</dbReference>
<dbReference type="GO" id="GO:0005886">
    <property type="term" value="C:plasma membrane"/>
    <property type="evidence" value="ECO:0007669"/>
    <property type="project" value="InterPro"/>
</dbReference>
<evidence type="ECO:0000256" key="3">
    <source>
        <dbReference type="SAM" id="MobiDB-lite"/>
    </source>
</evidence>
<proteinExistence type="inferred from homology"/>
<keyword evidence="7" id="KW-1185">Reference proteome</keyword>
<dbReference type="RefSeq" id="WP_245694242.1">
    <property type="nucleotide sequence ID" value="NZ_FNFM01000008.1"/>
</dbReference>